<evidence type="ECO:0000256" key="1">
    <source>
        <dbReference type="SAM" id="Coils"/>
    </source>
</evidence>
<name>A0AAV5GUT1_9BASI</name>
<feature type="region of interest" description="Disordered" evidence="2">
    <location>
        <begin position="756"/>
        <end position="791"/>
    </location>
</feature>
<feature type="compositionally biased region" description="Basic and acidic residues" evidence="2">
    <location>
        <begin position="242"/>
        <end position="254"/>
    </location>
</feature>
<feature type="compositionally biased region" description="Low complexity" evidence="2">
    <location>
        <begin position="759"/>
        <end position="768"/>
    </location>
</feature>
<feature type="compositionally biased region" description="Polar residues" evidence="2">
    <location>
        <begin position="1620"/>
        <end position="1643"/>
    </location>
</feature>
<feature type="compositionally biased region" description="Polar residues" evidence="2">
    <location>
        <begin position="873"/>
        <end position="882"/>
    </location>
</feature>
<feature type="compositionally biased region" description="Polar residues" evidence="2">
    <location>
        <begin position="74"/>
        <end position="85"/>
    </location>
</feature>
<evidence type="ECO:0000256" key="2">
    <source>
        <dbReference type="SAM" id="MobiDB-lite"/>
    </source>
</evidence>
<feature type="region of interest" description="Disordered" evidence="2">
    <location>
        <begin position="820"/>
        <end position="909"/>
    </location>
</feature>
<feature type="coiled-coil region" evidence="1">
    <location>
        <begin position="1473"/>
        <end position="1588"/>
    </location>
</feature>
<feature type="compositionally biased region" description="Low complexity" evidence="2">
    <location>
        <begin position="113"/>
        <end position="132"/>
    </location>
</feature>
<proteinExistence type="predicted"/>
<feature type="region of interest" description="Disordered" evidence="2">
    <location>
        <begin position="566"/>
        <end position="631"/>
    </location>
</feature>
<feature type="compositionally biased region" description="Low complexity" evidence="2">
    <location>
        <begin position="188"/>
        <end position="203"/>
    </location>
</feature>
<feature type="region of interest" description="Disordered" evidence="2">
    <location>
        <begin position="436"/>
        <end position="530"/>
    </location>
</feature>
<feature type="region of interest" description="Disordered" evidence="2">
    <location>
        <begin position="925"/>
        <end position="993"/>
    </location>
</feature>
<evidence type="ECO:0000313" key="3">
    <source>
        <dbReference type="EMBL" id="GJN92348.1"/>
    </source>
</evidence>
<feature type="region of interest" description="Disordered" evidence="2">
    <location>
        <begin position="667"/>
        <end position="705"/>
    </location>
</feature>
<feature type="region of interest" description="Disordered" evidence="2">
    <location>
        <begin position="1"/>
        <end position="30"/>
    </location>
</feature>
<organism evidence="3 4">
    <name type="scientific">Rhodotorula paludigena</name>
    <dbReference type="NCBI Taxonomy" id="86838"/>
    <lineage>
        <taxon>Eukaryota</taxon>
        <taxon>Fungi</taxon>
        <taxon>Dikarya</taxon>
        <taxon>Basidiomycota</taxon>
        <taxon>Pucciniomycotina</taxon>
        <taxon>Microbotryomycetes</taxon>
        <taxon>Sporidiobolales</taxon>
        <taxon>Sporidiobolaceae</taxon>
        <taxon>Rhodotorula</taxon>
    </lineage>
</organism>
<feature type="compositionally biased region" description="Pro residues" evidence="2">
    <location>
        <begin position="827"/>
        <end position="836"/>
    </location>
</feature>
<feature type="region of interest" description="Disordered" evidence="2">
    <location>
        <begin position="1158"/>
        <end position="1188"/>
    </location>
</feature>
<feature type="coiled-coil region" evidence="1">
    <location>
        <begin position="1397"/>
        <end position="1449"/>
    </location>
</feature>
<comment type="caution">
    <text evidence="3">The sequence shown here is derived from an EMBL/GenBank/DDBJ whole genome shotgun (WGS) entry which is preliminary data.</text>
</comment>
<feature type="region of interest" description="Disordered" evidence="2">
    <location>
        <begin position="168"/>
        <end position="261"/>
    </location>
</feature>
<feature type="compositionally biased region" description="Basic and acidic residues" evidence="2">
    <location>
        <begin position="925"/>
        <end position="934"/>
    </location>
</feature>
<sequence>MQQPYPPRLHIGAMPGESSGTSIGSPGGPVFASPASYSPLPAMLTPEFRQPTGFYTARADAPDHIPASAPQLGRQVSVSSSTGSPLTPVHPANMSSPFFPQTDFRLPQQPALSSFARPHASSFHSAASQQPSRRATLHAATPSFHPAATSRSFDPAPFPWSLPQNASRVAGLRRSESVSLRPGDDPLRSPTLSRASSASPALPIKREEPKRRKIVVRLPRELDSGAEPDLRFGEGDAMPEEDGTKDGEDKDKRLRSTIRRVPLKDVEHPQEDAAKNLRPEKLVGREQHEDEVKKSELPSAIDVYLPGKAAWEEVWDAFEQQVKGSYGYCTAVDSVRGVASGHSPSISLSRPTAFGGIGSPVSSSLSPVLLSRSPVRLSPTIVPPLFASRAPTSPLARAAATPLPTSPEAPVWIAADGVPSWLPSAAELSRGFSITEEPEDEAASAERGHSDAYDGLASIPAGSDIGVPKERRRAPPSRSASGVSTKTDATGVASLSGQSDRSWTDTSSGQKAHDQESAEPLHSDAPSPELHHELSRALTALGTLEVAGALPPLPLLPVINVDVEPTGEGDLTHSDDSQYGDAELSADEYSNPSEEDAARARAVVRSRSARHLRAQVDEGATVSDDDDDKPLASLTLRAPVDILFEAPSDIHRFTAVDASPSKVKAEHKVTQNFEFPPRSPHSSPVKKRQAADVALPSSPESYSSDSGRIAQLLHGHSPSSLPYLASTAFRRRPSETSSGSHAEVLAFNAFGHPGSLTISPQASSEPSPAIAPSPLNPGAGEYRPPAALPTTTSGLSATAAEFTPSFGAFTPALPASNKGARGAFDFFPPPHAPALPPQQSRHVSGSHGPLPALPSDGSEKRQKVNPDSPGATEGSTSMQRVISTPVLAHPQPRRPLPVPPAHLTIPPGIHVDDDEVELLRDDLGGASVDKRDPAEESEVGNRSFASADDPLPEQYAPTQPVTRRRAAGARNGSDVAGLSCPQAPDANGSHANGAVVEAGPMVSPARMGDPRARKESVDIALPTPLRAKSKAIPLPMAKKISARDIFDNEAMPFTPSIASTASSVVEISDDEGDLPLRILEEVIANQFDSLKSELALARAPTVPLELVDTLAHRIEALLATGERGTTVDLALTKKLDELQSRLELVVTEGLERATAHNATVRQRRPTVSTLDPTRPVSAPPARPATPGLEYEPAAQYGAFIDDLRAVVQPLAKNQVDVEALSAKLVASLQPQLTALLAHEQSSIAAPGREAMGKLQVSLDELAGKLALEKAQVESPTSPAFPVTFAETIAAAVVSRLENAPALGDDRLAQAEAGLVPPSAQFDLDSFCSTLDALKTGQAQQLAILTTSQSLQAALKDAVGQLTLDLTSRHDSANSDRQELLRKHASTLVPQGPVSDKLADLELQLGKLQVEVSKVRAEKAILNDRLAYERDRFKADVSALQKQLEAAQSHDKLDKLEHERDMSRELVVLAQGEIMTLEKRLAAQDERMTNIQRLKIVQQQTLAAANQRNKQQATALTSALDKVKELEAAAASADEQSEALKVERDKLAQENEQCRQHFSTAKQGLEGVRAQIKREQAEAAQRMAALVAERDALILENERLASALTSARRGNGMADYPSPSTPTNGQHSLSRLVAQQTGSSSASDDTVAHTDFSPTPSVAGLSFAKSDDGWYSSAET</sequence>
<evidence type="ECO:0008006" key="5">
    <source>
        <dbReference type="Google" id="ProtNLM"/>
    </source>
</evidence>
<gene>
    <name evidence="3" type="ORF">Rhopal_005378-T1</name>
</gene>
<feature type="compositionally biased region" description="Basic residues" evidence="2">
    <location>
        <begin position="602"/>
        <end position="613"/>
    </location>
</feature>
<feature type="compositionally biased region" description="Basic and acidic residues" evidence="2">
    <location>
        <begin position="511"/>
        <end position="522"/>
    </location>
</feature>
<feature type="compositionally biased region" description="Basic and acidic residues" evidence="2">
    <location>
        <begin position="218"/>
        <end position="234"/>
    </location>
</feature>
<reference evidence="3 4" key="1">
    <citation type="submission" date="2021-12" db="EMBL/GenBank/DDBJ databases">
        <title>High titer production of polyol ester of fatty acids by Rhodotorula paludigena BS15 towards product separation-free biomass refinery.</title>
        <authorList>
            <person name="Mano J."/>
            <person name="Ono H."/>
            <person name="Tanaka T."/>
            <person name="Naito K."/>
            <person name="Sushida H."/>
            <person name="Ike M."/>
            <person name="Tokuyasu K."/>
            <person name="Kitaoka M."/>
        </authorList>
    </citation>
    <scope>NUCLEOTIDE SEQUENCE [LARGE SCALE GENOMIC DNA]</scope>
    <source>
        <strain evidence="3 4">BS15</strain>
    </source>
</reference>
<feature type="region of interest" description="Disordered" evidence="2">
    <location>
        <begin position="58"/>
        <end position="138"/>
    </location>
</feature>
<accession>A0AAV5GUT1</accession>
<feature type="compositionally biased region" description="Low complexity" evidence="2">
    <location>
        <begin position="15"/>
        <end position="24"/>
    </location>
</feature>
<feature type="compositionally biased region" description="Polar residues" evidence="2">
    <location>
        <begin position="482"/>
        <end position="510"/>
    </location>
</feature>
<keyword evidence="4" id="KW-1185">Reference proteome</keyword>
<keyword evidence="1" id="KW-0175">Coiled coil</keyword>
<dbReference type="EMBL" id="BQKY01000011">
    <property type="protein sequence ID" value="GJN92348.1"/>
    <property type="molecule type" value="Genomic_DNA"/>
</dbReference>
<feature type="compositionally biased region" description="Polar residues" evidence="2">
    <location>
        <begin position="1158"/>
        <end position="1171"/>
    </location>
</feature>
<dbReference type="Proteomes" id="UP001342314">
    <property type="component" value="Unassembled WGS sequence"/>
</dbReference>
<feature type="region of interest" description="Disordered" evidence="2">
    <location>
        <begin position="1605"/>
        <end position="1675"/>
    </location>
</feature>
<evidence type="ECO:0000313" key="4">
    <source>
        <dbReference type="Proteomes" id="UP001342314"/>
    </source>
</evidence>
<protein>
    <recommendedName>
        <fullName evidence="5">Proteophosphoglycan ppg4</fullName>
    </recommendedName>
</protein>